<keyword evidence="4" id="KW-1185">Reference proteome</keyword>
<feature type="transmembrane region" description="Helical" evidence="1">
    <location>
        <begin position="67"/>
        <end position="85"/>
    </location>
</feature>
<dbReference type="Proteomes" id="UP000024635">
    <property type="component" value="Unassembled WGS sequence"/>
</dbReference>
<evidence type="ECO:0000313" key="3">
    <source>
        <dbReference type="EMBL" id="EYC25326.1"/>
    </source>
</evidence>
<keyword evidence="1" id="KW-0472">Membrane</keyword>
<keyword evidence="1" id="KW-0812">Transmembrane</keyword>
<dbReference type="OrthoDB" id="5874085at2759"/>
<name>A0A016VDH5_9BILA</name>
<proteinExistence type="predicted"/>
<dbReference type="PANTHER" id="PTHR23017:SF3">
    <property type="entry name" value="G-PROTEIN COUPLED RECEPTORS FAMILY 1 PROFILE DOMAIN-CONTAINING PROTEIN"/>
    <property type="match status" value="1"/>
</dbReference>
<dbReference type="AlphaFoldDB" id="A0A016VDH5"/>
<dbReference type="SUPFAM" id="SSF81321">
    <property type="entry name" value="Family A G protein-coupled receptor-like"/>
    <property type="match status" value="1"/>
</dbReference>
<comment type="caution">
    <text evidence="3">The sequence shown here is derived from an EMBL/GenBank/DDBJ whole genome shotgun (WGS) entry which is preliminary data.</text>
</comment>
<dbReference type="PANTHER" id="PTHR23017">
    <property type="entry name" value="SERPENTINE RECEPTOR, CLASS X"/>
    <property type="match status" value="1"/>
</dbReference>
<sequence>MITIGTAGFIVSITVIVQIMRAPAFHNAFGYLCISKLIADIAEFLINALWTGPATLLQLDESATNSFIGRTLAQLIFFFWIAVIYSHFQIAMNRMVANAYPTRYNWFYLCRG</sequence>
<organism evidence="3 4">
    <name type="scientific">Ancylostoma ceylanicum</name>
    <dbReference type="NCBI Taxonomy" id="53326"/>
    <lineage>
        <taxon>Eukaryota</taxon>
        <taxon>Metazoa</taxon>
        <taxon>Ecdysozoa</taxon>
        <taxon>Nematoda</taxon>
        <taxon>Chromadorea</taxon>
        <taxon>Rhabditida</taxon>
        <taxon>Rhabditina</taxon>
        <taxon>Rhabditomorpha</taxon>
        <taxon>Strongyloidea</taxon>
        <taxon>Ancylostomatidae</taxon>
        <taxon>Ancylostomatinae</taxon>
        <taxon>Ancylostoma</taxon>
    </lineage>
</organism>
<evidence type="ECO:0000256" key="1">
    <source>
        <dbReference type="SAM" id="Phobius"/>
    </source>
</evidence>
<dbReference type="Gene3D" id="1.20.1070.10">
    <property type="entry name" value="Rhodopsin 7-helix transmembrane proteins"/>
    <property type="match status" value="1"/>
</dbReference>
<keyword evidence="1" id="KW-1133">Transmembrane helix</keyword>
<feature type="domain" description="7TM GPCR serpentine receptor class x (Srx)" evidence="2">
    <location>
        <begin position="2"/>
        <end position="108"/>
    </location>
</feature>
<reference evidence="4" key="1">
    <citation type="journal article" date="2015" name="Nat. Genet.">
        <title>The genome and transcriptome of the zoonotic hookworm Ancylostoma ceylanicum identify infection-specific gene families.</title>
        <authorList>
            <person name="Schwarz E.M."/>
            <person name="Hu Y."/>
            <person name="Antoshechkin I."/>
            <person name="Miller M.M."/>
            <person name="Sternberg P.W."/>
            <person name="Aroian R.V."/>
        </authorList>
    </citation>
    <scope>NUCLEOTIDE SEQUENCE</scope>
    <source>
        <strain evidence="4">HY135</strain>
    </source>
</reference>
<evidence type="ECO:0000259" key="2">
    <source>
        <dbReference type="Pfam" id="PF10328"/>
    </source>
</evidence>
<evidence type="ECO:0000313" key="4">
    <source>
        <dbReference type="Proteomes" id="UP000024635"/>
    </source>
</evidence>
<protein>
    <recommendedName>
        <fullName evidence="2">7TM GPCR serpentine receptor class x (Srx) domain-containing protein</fullName>
    </recommendedName>
</protein>
<dbReference type="InterPro" id="IPR019430">
    <property type="entry name" value="7TM_GPCR_serpentine_rcpt_Srx"/>
</dbReference>
<dbReference type="EMBL" id="JARK01001348">
    <property type="protein sequence ID" value="EYC25326.1"/>
    <property type="molecule type" value="Genomic_DNA"/>
</dbReference>
<accession>A0A016VDH5</accession>
<gene>
    <name evidence="3" type="primary">Acey_s0012.g1825</name>
    <name evidence="3" type="ORF">Y032_0012g1825</name>
</gene>
<dbReference type="Pfam" id="PF10328">
    <property type="entry name" value="7TM_GPCR_Srx"/>
    <property type="match status" value="1"/>
</dbReference>